<gene>
    <name evidence="3" type="ORF">THASP1DRAFT_31599</name>
</gene>
<dbReference type="Proteomes" id="UP000271241">
    <property type="component" value="Unassembled WGS sequence"/>
</dbReference>
<evidence type="ECO:0000256" key="1">
    <source>
        <dbReference type="SAM" id="MobiDB-lite"/>
    </source>
</evidence>
<reference evidence="4" key="1">
    <citation type="journal article" date="2018" name="Nat. Microbiol.">
        <title>Leveraging single-cell genomics to expand the fungal tree of life.</title>
        <authorList>
            <person name="Ahrendt S.R."/>
            <person name="Quandt C.A."/>
            <person name="Ciobanu D."/>
            <person name="Clum A."/>
            <person name="Salamov A."/>
            <person name="Andreopoulos B."/>
            <person name="Cheng J.F."/>
            <person name="Woyke T."/>
            <person name="Pelin A."/>
            <person name="Henrissat B."/>
            <person name="Reynolds N.K."/>
            <person name="Benny G.L."/>
            <person name="Smith M.E."/>
            <person name="James T.Y."/>
            <person name="Grigoriev I.V."/>
        </authorList>
    </citation>
    <scope>NUCLEOTIDE SEQUENCE [LARGE SCALE GENOMIC DNA]</scope>
    <source>
        <strain evidence="4">RSA 1356</strain>
    </source>
</reference>
<evidence type="ECO:0000313" key="4">
    <source>
        <dbReference type="Proteomes" id="UP000271241"/>
    </source>
</evidence>
<protein>
    <submittedName>
        <fullName evidence="3">Uncharacterized protein</fullName>
    </submittedName>
</protein>
<keyword evidence="2" id="KW-0732">Signal</keyword>
<dbReference type="AlphaFoldDB" id="A0A4P9XMI7"/>
<name>A0A4P9XMI7_9FUNG</name>
<feature type="signal peptide" evidence="2">
    <location>
        <begin position="1"/>
        <end position="27"/>
    </location>
</feature>
<organism evidence="3 4">
    <name type="scientific">Thamnocephalis sphaerospora</name>
    <dbReference type="NCBI Taxonomy" id="78915"/>
    <lineage>
        <taxon>Eukaryota</taxon>
        <taxon>Fungi</taxon>
        <taxon>Fungi incertae sedis</taxon>
        <taxon>Zoopagomycota</taxon>
        <taxon>Zoopagomycotina</taxon>
        <taxon>Zoopagomycetes</taxon>
        <taxon>Zoopagales</taxon>
        <taxon>Sigmoideomycetaceae</taxon>
        <taxon>Thamnocephalis</taxon>
    </lineage>
</organism>
<feature type="region of interest" description="Disordered" evidence="1">
    <location>
        <begin position="164"/>
        <end position="185"/>
    </location>
</feature>
<sequence>MKYTGAQMAFTLLAIAAITTDTTPVSAVPVRLDVPLTNWHVDMEGDSYNDKIKGHGASAKWAIANQHDAGFSGQFGVQIPPSANEINWNADMEAKGPFNAGWKGNVNGQLALNDGKLSKTVKGDSRFIMPGIASLMTKAGASARIGHIDDGMGVDGDGNLDGRFTIPGNTRKNDGSDEQEQHTGRQRDFELGGAVQANGNVVVKPGSVKFTGSGSANGVFQNDEKRNVLDSTLDGSAEGKIGSSGLETEVNLQAKVFTDLNGSEKIVRGKLQSGAAVQASGGSMRLNGFANTDGTVKSDDGTDAWASTKSTLNGSVGIENGRLVAGGSSRNTALAFSGGKEKDIESADELIPTFIGGASMDARLDGIKFRALGTVDAEYQNDKNSLDINRSFAFPRAAKQKPDEIS</sequence>
<dbReference type="EMBL" id="KZ992854">
    <property type="protein sequence ID" value="RKP06591.1"/>
    <property type="molecule type" value="Genomic_DNA"/>
</dbReference>
<keyword evidence="4" id="KW-1185">Reference proteome</keyword>
<feature type="chain" id="PRO_5020579539" evidence="2">
    <location>
        <begin position="28"/>
        <end position="406"/>
    </location>
</feature>
<evidence type="ECO:0000256" key="2">
    <source>
        <dbReference type="SAM" id="SignalP"/>
    </source>
</evidence>
<accession>A0A4P9XMI7</accession>
<proteinExistence type="predicted"/>
<feature type="compositionally biased region" description="Basic and acidic residues" evidence="1">
    <location>
        <begin position="171"/>
        <end position="185"/>
    </location>
</feature>
<evidence type="ECO:0000313" key="3">
    <source>
        <dbReference type="EMBL" id="RKP06591.1"/>
    </source>
</evidence>